<reference evidence="1" key="1">
    <citation type="submission" date="2014-11" db="EMBL/GenBank/DDBJ databases">
        <authorList>
            <person name="Amaro Gonzalez C."/>
        </authorList>
    </citation>
    <scope>NUCLEOTIDE SEQUENCE</scope>
</reference>
<proteinExistence type="predicted"/>
<sequence length="25" mass="2853">MDSTQIGPSCFLKPTRIGCRKWSKI</sequence>
<name>A0A0E9QA22_ANGAN</name>
<organism evidence="1">
    <name type="scientific">Anguilla anguilla</name>
    <name type="common">European freshwater eel</name>
    <name type="synonym">Muraena anguilla</name>
    <dbReference type="NCBI Taxonomy" id="7936"/>
    <lineage>
        <taxon>Eukaryota</taxon>
        <taxon>Metazoa</taxon>
        <taxon>Chordata</taxon>
        <taxon>Craniata</taxon>
        <taxon>Vertebrata</taxon>
        <taxon>Euteleostomi</taxon>
        <taxon>Actinopterygii</taxon>
        <taxon>Neopterygii</taxon>
        <taxon>Teleostei</taxon>
        <taxon>Anguilliformes</taxon>
        <taxon>Anguillidae</taxon>
        <taxon>Anguilla</taxon>
    </lineage>
</organism>
<dbReference type="AlphaFoldDB" id="A0A0E9QA22"/>
<protein>
    <submittedName>
        <fullName evidence="1">Uncharacterized protein</fullName>
    </submittedName>
</protein>
<accession>A0A0E9QA22</accession>
<dbReference type="EMBL" id="GBXM01095220">
    <property type="protein sequence ID" value="JAH13357.1"/>
    <property type="molecule type" value="Transcribed_RNA"/>
</dbReference>
<evidence type="ECO:0000313" key="1">
    <source>
        <dbReference type="EMBL" id="JAH13357.1"/>
    </source>
</evidence>
<reference evidence="1" key="2">
    <citation type="journal article" date="2015" name="Fish Shellfish Immunol.">
        <title>Early steps in the European eel (Anguilla anguilla)-Vibrio vulnificus interaction in the gills: Role of the RtxA13 toxin.</title>
        <authorList>
            <person name="Callol A."/>
            <person name="Pajuelo D."/>
            <person name="Ebbesson L."/>
            <person name="Teles M."/>
            <person name="MacKenzie S."/>
            <person name="Amaro C."/>
        </authorList>
    </citation>
    <scope>NUCLEOTIDE SEQUENCE</scope>
</reference>